<dbReference type="EMBL" id="CAJVPS010002597">
    <property type="protein sequence ID" value="CAG8572335.1"/>
    <property type="molecule type" value="Genomic_DNA"/>
</dbReference>
<reference evidence="1" key="1">
    <citation type="submission" date="2021-06" db="EMBL/GenBank/DDBJ databases">
        <authorList>
            <person name="Kallberg Y."/>
            <person name="Tangrot J."/>
            <person name="Rosling A."/>
        </authorList>
    </citation>
    <scope>NUCLEOTIDE SEQUENCE</scope>
    <source>
        <strain evidence="1">FL130A</strain>
    </source>
</reference>
<comment type="caution">
    <text evidence="1">The sequence shown here is derived from an EMBL/GenBank/DDBJ whole genome shotgun (WGS) entry which is preliminary data.</text>
</comment>
<dbReference type="Proteomes" id="UP000789508">
    <property type="component" value="Unassembled WGS sequence"/>
</dbReference>
<sequence length="135" mass="15424">MLSPAYIGIEDLMQMPFLSLYLQLDPTNERVDVPLNFDKIRQIVSCKHKIEEVLKDYKTDANETRKKFFKKIRIDDKKKVSNPEITAFREHFQISLGLSGLSSNAYNCLGQFTTSSSADPTNSLKHLLSVWVDPA</sequence>
<name>A0A9N9BNQ2_9GLOM</name>
<accession>A0A9N9BNQ2</accession>
<keyword evidence="2" id="KW-1185">Reference proteome</keyword>
<gene>
    <name evidence="1" type="ORF">ALEPTO_LOCUS6872</name>
</gene>
<organism evidence="1 2">
    <name type="scientific">Ambispora leptoticha</name>
    <dbReference type="NCBI Taxonomy" id="144679"/>
    <lineage>
        <taxon>Eukaryota</taxon>
        <taxon>Fungi</taxon>
        <taxon>Fungi incertae sedis</taxon>
        <taxon>Mucoromycota</taxon>
        <taxon>Glomeromycotina</taxon>
        <taxon>Glomeromycetes</taxon>
        <taxon>Archaeosporales</taxon>
        <taxon>Ambisporaceae</taxon>
        <taxon>Ambispora</taxon>
    </lineage>
</organism>
<feature type="non-terminal residue" evidence="1">
    <location>
        <position position="135"/>
    </location>
</feature>
<evidence type="ECO:0000313" key="2">
    <source>
        <dbReference type="Proteomes" id="UP000789508"/>
    </source>
</evidence>
<protein>
    <submittedName>
        <fullName evidence="1">3248_t:CDS:1</fullName>
    </submittedName>
</protein>
<evidence type="ECO:0000313" key="1">
    <source>
        <dbReference type="EMBL" id="CAG8572335.1"/>
    </source>
</evidence>
<proteinExistence type="predicted"/>
<dbReference type="AlphaFoldDB" id="A0A9N9BNQ2"/>